<dbReference type="Pfam" id="PF13518">
    <property type="entry name" value="HTH_28"/>
    <property type="match status" value="1"/>
</dbReference>
<dbReference type="AlphaFoldDB" id="A0A1G2FAD5"/>
<dbReference type="EMBL" id="MHMV01000006">
    <property type="protein sequence ID" value="OGZ34973.1"/>
    <property type="molecule type" value="Genomic_DNA"/>
</dbReference>
<dbReference type="GO" id="GO:0003676">
    <property type="term" value="F:nucleic acid binding"/>
    <property type="evidence" value="ECO:0007669"/>
    <property type="project" value="InterPro"/>
</dbReference>
<protein>
    <recommendedName>
        <fullName evidence="1">Integrase catalytic domain-containing protein</fullName>
    </recommendedName>
</protein>
<organism evidence="2 3">
    <name type="scientific">Candidatus Portnoybacteria bacterium RBG_13_41_18</name>
    <dbReference type="NCBI Taxonomy" id="1801991"/>
    <lineage>
        <taxon>Bacteria</taxon>
        <taxon>Candidatus Portnoyibacteriota</taxon>
    </lineage>
</organism>
<sequence>MTIYGTILPGAVSIARWADKVQPLTEEAKKKLKILDWHRGHNKNISLAARRFGLTRKTVRNWQKRFDQYGLLGLNEQSRRPHNVRQPTVSWQIVSETVALRKQYPAWSKYKIRKLLKDKGLATSASTVGRIFKRKGLINEKESQKRKKAALHPRARFPRGFKISSPGDMVQMDTKRVNLIEGRKIYQFTAIDVLTKQRSLRYYSSLASANGAEFLKVCLAEFPFRIKNVQTDNGSEFLKYFEKLCKQKKLPHYFIYPRTPKQNTYVENSHGSDKKEFYQQG</sequence>
<dbReference type="PANTHER" id="PTHR47515">
    <property type="entry name" value="LOW CALCIUM RESPONSE LOCUS PROTEIN T"/>
    <property type="match status" value="1"/>
</dbReference>
<dbReference type="InterPro" id="IPR001584">
    <property type="entry name" value="Integrase_cat-core"/>
</dbReference>
<dbReference type="InterPro" id="IPR036388">
    <property type="entry name" value="WH-like_DNA-bd_sf"/>
</dbReference>
<dbReference type="InterPro" id="IPR036397">
    <property type="entry name" value="RNaseH_sf"/>
</dbReference>
<evidence type="ECO:0000259" key="1">
    <source>
        <dbReference type="PROSITE" id="PS50994"/>
    </source>
</evidence>
<evidence type="ECO:0000313" key="3">
    <source>
        <dbReference type="Proteomes" id="UP000177725"/>
    </source>
</evidence>
<dbReference type="PANTHER" id="PTHR47515:SF2">
    <property type="entry name" value="INTEGRASE CORE DOMAIN PROTEIN"/>
    <property type="match status" value="1"/>
</dbReference>
<dbReference type="GO" id="GO:0015074">
    <property type="term" value="P:DNA integration"/>
    <property type="evidence" value="ECO:0007669"/>
    <property type="project" value="InterPro"/>
</dbReference>
<reference evidence="2 3" key="1">
    <citation type="journal article" date="2016" name="Nat. Commun.">
        <title>Thousands of microbial genomes shed light on interconnected biogeochemical processes in an aquifer system.</title>
        <authorList>
            <person name="Anantharaman K."/>
            <person name="Brown C.T."/>
            <person name="Hug L.A."/>
            <person name="Sharon I."/>
            <person name="Castelle C.J."/>
            <person name="Probst A.J."/>
            <person name="Thomas B.C."/>
            <person name="Singh A."/>
            <person name="Wilkins M.J."/>
            <person name="Karaoz U."/>
            <person name="Brodie E.L."/>
            <person name="Williams K.H."/>
            <person name="Hubbard S.S."/>
            <person name="Banfield J.F."/>
        </authorList>
    </citation>
    <scope>NUCLEOTIDE SEQUENCE [LARGE SCALE GENOMIC DNA]</scope>
</reference>
<dbReference type="PROSITE" id="PS50994">
    <property type="entry name" value="INTEGRASE"/>
    <property type="match status" value="1"/>
</dbReference>
<dbReference type="InterPro" id="IPR055247">
    <property type="entry name" value="InsJ-like_HTH"/>
</dbReference>
<dbReference type="SUPFAM" id="SSF53098">
    <property type="entry name" value="Ribonuclease H-like"/>
    <property type="match status" value="1"/>
</dbReference>
<dbReference type="Pfam" id="PF00665">
    <property type="entry name" value="rve"/>
    <property type="match status" value="1"/>
</dbReference>
<dbReference type="InterPro" id="IPR009057">
    <property type="entry name" value="Homeodomain-like_sf"/>
</dbReference>
<dbReference type="Gene3D" id="1.10.10.10">
    <property type="entry name" value="Winged helix-like DNA-binding domain superfamily/Winged helix DNA-binding domain"/>
    <property type="match status" value="1"/>
</dbReference>
<dbReference type="InterPro" id="IPR012337">
    <property type="entry name" value="RNaseH-like_sf"/>
</dbReference>
<feature type="domain" description="Integrase catalytic" evidence="1">
    <location>
        <begin position="162"/>
        <end position="281"/>
    </location>
</feature>
<name>A0A1G2FAD5_9BACT</name>
<comment type="caution">
    <text evidence="2">The sequence shown here is derived from an EMBL/GenBank/DDBJ whole genome shotgun (WGS) entry which is preliminary data.</text>
</comment>
<dbReference type="Proteomes" id="UP000177725">
    <property type="component" value="Unassembled WGS sequence"/>
</dbReference>
<proteinExistence type="predicted"/>
<dbReference type="SUPFAM" id="SSF46689">
    <property type="entry name" value="Homeodomain-like"/>
    <property type="match status" value="1"/>
</dbReference>
<evidence type="ECO:0000313" key="2">
    <source>
        <dbReference type="EMBL" id="OGZ34973.1"/>
    </source>
</evidence>
<accession>A0A1G2FAD5</accession>
<gene>
    <name evidence="2" type="ORF">A2174_00110</name>
</gene>
<dbReference type="Gene3D" id="3.30.420.10">
    <property type="entry name" value="Ribonuclease H-like superfamily/Ribonuclease H"/>
    <property type="match status" value="1"/>
</dbReference>
<feature type="non-terminal residue" evidence="2">
    <location>
        <position position="281"/>
    </location>
</feature>